<feature type="chain" id="PRO_5006390724" evidence="1">
    <location>
        <begin position="24"/>
        <end position="403"/>
    </location>
</feature>
<feature type="signal peptide" evidence="1">
    <location>
        <begin position="1"/>
        <end position="23"/>
    </location>
</feature>
<name>A0A0R0AG97_9GAMM</name>
<dbReference type="InterPro" id="IPR023614">
    <property type="entry name" value="Porin_dom_sf"/>
</dbReference>
<dbReference type="SUPFAM" id="SSF56935">
    <property type="entry name" value="Porins"/>
    <property type="match status" value="1"/>
</dbReference>
<dbReference type="InterPro" id="IPR010870">
    <property type="entry name" value="Porin_O/P"/>
</dbReference>
<dbReference type="EMBL" id="LLXS01000009">
    <property type="protein sequence ID" value="KRG44107.1"/>
    <property type="molecule type" value="Genomic_DNA"/>
</dbReference>
<dbReference type="RefSeq" id="WP_054657484.1">
    <property type="nucleotide sequence ID" value="NZ_BAZI01000023.1"/>
</dbReference>
<keyword evidence="1" id="KW-0732">Signal</keyword>
<dbReference type="Gene3D" id="2.40.160.10">
    <property type="entry name" value="Porin"/>
    <property type="match status" value="1"/>
</dbReference>
<evidence type="ECO:0000256" key="1">
    <source>
        <dbReference type="SAM" id="SignalP"/>
    </source>
</evidence>
<dbReference type="OrthoDB" id="9807854at2"/>
<proteinExistence type="predicted"/>
<protein>
    <submittedName>
        <fullName evidence="2">Porin</fullName>
    </submittedName>
</protein>
<dbReference type="AlphaFoldDB" id="A0A0R0AG97"/>
<dbReference type="Pfam" id="PF07396">
    <property type="entry name" value="Porin_O_P"/>
    <property type="match status" value="1"/>
</dbReference>
<accession>A0A0R0AG97</accession>
<evidence type="ECO:0000313" key="2">
    <source>
        <dbReference type="EMBL" id="KRG44107.1"/>
    </source>
</evidence>
<keyword evidence="3" id="KW-1185">Reference proteome</keyword>
<dbReference type="Proteomes" id="UP000050836">
    <property type="component" value="Unassembled WGS sequence"/>
</dbReference>
<evidence type="ECO:0000313" key="3">
    <source>
        <dbReference type="Proteomes" id="UP000050836"/>
    </source>
</evidence>
<reference evidence="2 3" key="1">
    <citation type="submission" date="2015-10" db="EMBL/GenBank/DDBJ databases">
        <title>Genome sequencing and analysis of members of genus Stenotrophomonas.</title>
        <authorList>
            <person name="Patil P.P."/>
            <person name="Midha S."/>
            <person name="Patil P.B."/>
        </authorList>
    </citation>
    <scope>NUCLEOTIDE SEQUENCE [LARGE SCALE GENOMIC DNA]</scope>
    <source>
        <strain evidence="2 3">JCM 9942</strain>
    </source>
</reference>
<sequence>MKLHRQLLTAAVAAALFVPVAHAEVAIDVIGGSEITFEGLVQADGNWFDNDRADLNGSTGKNGKDSEFELRRAELVLKGKGPGNIEWVVGYDAKADKFLDTNAKYKLGGNSNHYLQVGQYKQPNSLEELSSTKNNDFISKATVTNTYAVARRLGVGYGLGDSNWSVTASAFGRELTRDLAHGSGYGLRGTFAPINDKGNILHFGLSYADYDTDADTLRLRARPNADLATVRLVDTGDMKDSDRISTLGAEAMYVQGPFKAQAEYFNAKVKRYDHDNYTSDGYYLSGVWNVTGETWSYKGGTPGLGLPNDPGRGMWQLGARFDHIDLNDGGLRAPAMVGGAPLVDGVLGGKMDVWTVGANWYWRSNFKASLNYVMVDSKKYSSSARGFVSDKPNILEARLQFFW</sequence>
<comment type="caution">
    <text evidence="2">The sequence shown here is derived from an EMBL/GenBank/DDBJ whole genome shotgun (WGS) entry which is preliminary data.</text>
</comment>
<organism evidence="2 3">
    <name type="scientific">Stenotrophomonas pictorum JCM 9942</name>
    <dbReference type="NCBI Taxonomy" id="1236960"/>
    <lineage>
        <taxon>Bacteria</taxon>
        <taxon>Pseudomonadati</taxon>
        <taxon>Pseudomonadota</taxon>
        <taxon>Gammaproteobacteria</taxon>
        <taxon>Lysobacterales</taxon>
        <taxon>Lysobacteraceae</taxon>
        <taxon>Stenotrophomonas</taxon>
    </lineage>
</organism>
<gene>
    <name evidence="2" type="ORF">ARC78_05995</name>
</gene>